<keyword evidence="2" id="KW-1133">Transmembrane helix</keyword>
<organism evidence="3 4">
    <name type="scientific">Acinetobacter venetianus</name>
    <dbReference type="NCBI Taxonomy" id="52133"/>
    <lineage>
        <taxon>Bacteria</taxon>
        <taxon>Pseudomonadati</taxon>
        <taxon>Pseudomonadota</taxon>
        <taxon>Gammaproteobacteria</taxon>
        <taxon>Moraxellales</taxon>
        <taxon>Moraxellaceae</taxon>
        <taxon>Acinetobacter</taxon>
    </lineage>
</organism>
<dbReference type="PATRIC" id="fig|52133.19.peg.2955"/>
<keyword evidence="2" id="KW-0472">Membrane</keyword>
<evidence type="ECO:0000256" key="1">
    <source>
        <dbReference type="SAM" id="Coils"/>
    </source>
</evidence>
<accession>A0A150HQ49</accession>
<evidence type="ECO:0000313" key="4">
    <source>
        <dbReference type="Proteomes" id="UP000075544"/>
    </source>
</evidence>
<dbReference type="Proteomes" id="UP000075544">
    <property type="component" value="Unassembled WGS sequence"/>
</dbReference>
<dbReference type="Pfam" id="PF16082">
    <property type="entry name" value="Phage_holin_2_4"/>
    <property type="match status" value="1"/>
</dbReference>
<feature type="transmembrane region" description="Helical" evidence="2">
    <location>
        <begin position="36"/>
        <end position="57"/>
    </location>
</feature>
<evidence type="ECO:0000256" key="2">
    <source>
        <dbReference type="SAM" id="Phobius"/>
    </source>
</evidence>
<dbReference type="InterPro" id="IPR032124">
    <property type="entry name" value="Phage_F116_holin"/>
</dbReference>
<dbReference type="RefSeq" id="WP_061525465.1">
    <property type="nucleotide sequence ID" value="NZ_CAXGOK010000002.1"/>
</dbReference>
<dbReference type="AlphaFoldDB" id="A0A150HQ49"/>
<feature type="coiled-coil region" evidence="1">
    <location>
        <begin position="55"/>
        <end position="82"/>
    </location>
</feature>
<evidence type="ECO:0008006" key="5">
    <source>
        <dbReference type="Google" id="ProtNLM"/>
    </source>
</evidence>
<reference evidence="3 4" key="1">
    <citation type="journal article" date="2016" name="Sci. Rep.">
        <title>Genomic and phenotypic characterization of the species Acinetobacter venetianus.</title>
        <authorList>
            <person name="Fondi M."/>
            <person name="Maida I."/>
            <person name="Perrin E."/>
            <person name="Orlandini V."/>
            <person name="La Torre L."/>
            <person name="Bosi E."/>
            <person name="Negroni A."/>
            <person name="Zanaroli G."/>
            <person name="Fava F."/>
            <person name="Decorosi F."/>
            <person name="Giovannetti L."/>
            <person name="Viti C."/>
            <person name="Vaneechoutte M."/>
            <person name="Dijkshoorn L."/>
            <person name="Fani R."/>
        </authorList>
    </citation>
    <scope>NUCLEOTIDE SEQUENCE [LARGE SCALE GENOMIC DNA]</scope>
    <source>
        <strain evidence="3 4">LUH13518</strain>
    </source>
</reference>
<evidence type="ECO:0000313" key="3">
    <source>
        <dbReference type="EMBL" id="KXZ68749.1"/>
    </source>
</evidence>
<keyword evidence="1" id="KW-0175">Coiled coil</keyword>
<sequence length="90" mass="9833">MSENSAVEASAVAISQKVTATSGVSSFVGFATKIDVIAWGGLIIAAIGLMIQLYFAVQKNRREKIEHEMKKAEHKLRVQNLKGECDVKQN</sequence>
<keyword evidence="2" id="KW-0812">Transmembrane</keyword>
<dbReference type="EMBL" id="JRHX01000087">
    <property type="protein sequence ID" value="KXZ68749.1"/>
    <property type="molecule type" value="Genomic_DNA"/>
</dbReference>
<proteinExistence type="predicted"/>
<comment type="caution">
    <text evidence="3">The sequence shown here is derived from an EMBL/GenBank/DDBJ whole genome shotgun (WGS) entry which is preliminary data.</text>
</comment>
<protein>
    <recommendedName>
        <fullName evidence="5">Holin</fullName>
    </recommendedName>
</protein>
<gene>
    <name evidence="3" type="ORF">AVENLUH13518_02909</name>
</gene>
<name>A0A150HQ49_9GAMM</name>